<name>A0A6J7WIN6_9CAUD</name>
<dbReference type="EMBL" id="LR798254">
    <property type="protein sequence ID" value="CAB5217811.1"/>
    <property type="molecule type" value="Genomic_DNA"/>
</dbReference>
<sequence length="130" mass="15198">MALVKVTVTCPCCKVDHEEYDPSQYDDREKYLAYWNLPFEGPQAEEAWKQKQEMTFREAPMVIPDIEGHISMADGTWVDSRSKHRENLKRNHCIELGNDVPMQQKAPEMSKKSQEARKRQIAELAYAKLR</sequence>
<gene>
    <name evidence="1" type="ORF">UFOVP202_13</name>
</gene>
<accession>A0A6J7WIN6</accession>
<protein>
    <submittedName>
        <fullName evidence="1">Uncharacterized protein</fullName>
    </submittedName>
</protein>
<organism evidence="1">
    <name type="scientific">uncultured Caudovirales phage</name>
    <dbReference type="NCBI Taxonomy" id="2100421"/>
    <lineage>
        <taxon>Viruses</taxon>
        <taxon>Duplodnaviria</taxon>
        <taxon>Heunggongvirae</taxon>
        <taxon>Uroviricota</taxon>
        <taxon>Caudoviricetes</taxon>
        <taxon>Peduoviridae</taxon>
        <taxon>Maltschvirus</taxon>
        <taxon>Maltschvirus maltsch</taxon>
    </lineage>
</organism>
<reference evidence="1" key="1">
    <citation type="submission" date="2020-05" db="EMBL/GenBank/DDBJ databases">
        <authorList>
            <person name="Chiriac C."/>
            <person name="Salcher M."/>
            <person name="Ghai R."/>
            <person name="Kavagutti S V."/>
        </authorList>
    </citation>
    <scope>NUCLEOTIDE SEQUENCE</scope>
</reference>
<evidence type="ECO:0000313" key="1">
    <source>
        <dbReference type="EMBL" id="CAB5217811.1"/>
    </source>
</evidence>
<proteinExistence type="predicted"/>